<dbReference type="PANTHER" id="PTHR35011">
    <property type="entry name" value="2,3-DIKETO-L-GULONATE TRAP TRANSPORTER SMALL PERMEASE PROTEIN YIAM"/>
    <property type="match status" value="1"/>
</dbReference>
<gene>
    <name evidence="11" type="ORF">HZ995_09720</name>
</gene>
<evidence type="ECO:0000313" key="12">
    <source>
        <dbReference type="Proteomes" id="UP000665026"/>
    </source>
</evidence>
<evidence type="ECO:0000256" key="9">
    <source>
        <dbReference type="RuleBase" id="RU369079"/>
    </source>
</evidence>
<keyword evidence="5 9" id="KW-0812">Transmembrane</keyword>
<evidence type="ECO:0000256" key="4">
    <source>
        <dbReference type="ARBA" id="ARBA00022519"/>
    </source>
</evidence>
<feature type="domain" description="Tripartite ATP-independent periplasmic transporters DctQ component" evidence="10">
    <location>
        <begin position="32"/>
        <end position="163"/>
    </location>
</feature>
<dbReference type="KEGG" id="cact:HZ995_09720"/>
<evidence type="ECO:0000256" key="5">
    <source>
        <dbReference type="ARBA" id="ARBA00022692"/>
    </source>
</evidence>
<comment type="function">
    <text evidence="9">Part of the tripartite ATP-independent periplasmic (TRAP) transport system.</text>
</comment>
<dbReference type="RefSeq" id="WP_209355470.1">
    <property type="nucleotide sequence ID" value="NZ_CP060010.1"/>
</dbReference>
<evidence type="ECO:0000256" key="3">
    <source>
        <dbReference type="ARBA" id="ARBA00022475"/>
    </source>
</evidence>
<dbReference type="GO" id="GO:0005886">
    <property type="term" value="C:plasma membrane"/>
    <property type="evidence" value="ECO:0007669"/>
    <property type="project" value="UniProtKB-SubCell"/>
</dbReference>
<evidence type="ECO:0000256" key="1">
    <source>
        <dbReference type="ARBA" id="ARBA00004429"/>
    </source>
</evidence>
<dbReference type="GO" id="GO:0015740">
    <property type="term" value="P:C4-dicarboxylate transport"/>
    <property type="evidence" value="ECO:0007669"/>
    <property type="project" value="TreeGrafter"/>
</dbReference>
<keyword evidence="7 9" id="KW-0472">Membrane</keyword>
<keyword evidence="6 9" id="KW-1133">Transmembrane helix</keyword>
<evidence type="ECO:0000256" key="8">
    <source>
        <dbReference type="ARBA" id="ARBA00038436"/>
    </source>
</evidence>
<feature type="transmembrane region" description="Helical" evidence="9">
    <location>
        <begin position="136"/>
        <end position="159"/>
    </location>
</feature>
<feature type="transmembrane region" description="Helical" evidence="9">
    <location>
        <begin position="94"/>
        <end position="116"/>
    </location>
</feature>
<feature type="transmembrane region" description="Helical" evidence="9">
    <location>
        <begin position="56"/>
        <end position="74"/>
    </location>
</feature>
<keyword evidence="2 9" id="KW-0813">Transport</keyword>
<feature type="transmembrane region" description="Helical" evidence="9">
    <location>
        <begin position="20"/>
        <end position="44"/>
    </location>
</feature>
<dbReference type="AlphaFoldDB" id="A0A975EMI4"/>
<dbReference type="Proteomes" id="UP000665026">
    <property type="component" value="Chromosome"/>
</dbReference>
<protein>
    <recommendedName>
        <fullName evidence="9">TRAP transporter small permease protein</fullName>
    </recommendedName>
</protein>
<comment type="subunit">
    <text evidence="9">The complex comprises the extracytoplasmic solute receptor protein and the two transmembrane proteins.</text>
</comment>
<evidence type="ECO:0000256" key="7">
    <source>
        <dbReference type="ARBA" id="ARBA00023136"/>
    </source>
</evidence>
<reference evidence="11" key="1">
    <citation type="submission" date="2020-07" db="EMBL/GenBank/DDBJ databases">
        <title>Genome sequences of bacteria associated with the marine, planktonic diatom Thalassiosira profunda strain ECT2AJA-044.</title>
        <authorList>
            <person name="Gargas C.B."/>
            <person name="Roberts W.R."/>
            <person name="Alverson A.J."/>
        </authorList>
    </citation>
    <scope>NUCLEOTIDE SEQUENCE</scope>
    <source>
        <strain evidence="11">ECT2AJA-044</strain>
    </source>
</reference>
<accession>A0A975EMI4</accession>
<dbReference type="InterPro" id="IPR007387">
    <property type="entry name" value="TRAP_DctQ"/>
</dbReference>
<dbReference type="GO" id="GO:0022857">
    <property type="term" value="F:transmembrane transporter activity"/>
    <property type="evidence" value="ECO:0007669"/>
    <property type="project" value="UniProtKB-UniRule"/>
</dbReference>
<dbReference type="PANTHER" id="PTHR35011:SF10">
    <property type="entry name" value="TRAP TRANSPORTER SMALL PERMEASE PROTEIN"/>
    <property type="match status" value="1"/>
</dbReference>
<name>A0A975EMI4_9RHOB</name>
<organism evidence="11 12">
    <name type="scientific">Cognatishimia activa</name>
    <dbReference type="NCBI Taxonomy" id="1715691"/>
    <lineage>
        <taxon>Bacteria</taxon>
        <taxon>Pseudomonadati</taxon>
        <taxon>Pseudomonadota</taxon>
        <taxon>Alphaproteobacteria</taxon>
        <taxon>Rhodobacterales</taxon>
        <taxon>Paracoccaceae</taxon>
        <taxon>Cognatishimia</taxon>
    </lineage>
</organism>
<evidence type="ECO:0000259" key="10">
    <source>
        <dbReference type="Pfam" id="PF04290"/>
    </source>
</evidence>
<evidence type="ECO:0000256" key="6">
    <source>
        <dbReference type="ARBA" id="ARBA00022989"/>
    </source>
</evidence>
<comment type="subcellular location">
    <subcellularLocation>
        <location evidence="1 9">Cell inner membrane</location>
        <topology evidence="1 9">Multi-pass membrane protein</topology>
    </subcellularLocation>
</comment>
<sequence>MSASEQLGAQGGTLERVFRFAALLGGIVLFAIMILVSVAVFFRYVLNQPILGNQELVEIGMAVVVMLAMPYTSLKGQHIRVDIFDDMLGDVGRFFCDLVSRSIGVFVLYLLVQKAWDKALDAYEYEDVTNMIEIPVWIAYGAITAGMGLFACVLVLKIISQIRHGVRGYE</sequence>
<comment type="similarity">
    <text evidence="8 9">Belongs to the TRAP transporter small permease family.</text>
</comment>
<evidence type="ECO:0000256" key="2">
    <source>
        <dbReference type="ARBA" id="ARBA00022448"/>
    </source>
</evidence>
<dbReference type="Pfam" id="PF04290">
    <property type="entry name" value="DctQ"/>
    <property type="match status" value="1"/>
</dbReference>
<proteinExistence type="inferred from homology"/>
<evidence type="ECO:0000313" key="11">
    <source>
        <dbReference type="EMBL" id="QTN34784.1"/>
    </source>
</evidence>
<dbReference type="InterPro" id="IPR055348">
    <property type="entry name" value="DctQ"/>
</dbReference>
<dbReference type="EMBL" id="CP060010">
    <property type="protein sequence ID" value="QTN34784.1"/>
    <property type="molecule type" value="Genomic_DNA"/>
</dbReference>
<keyword evidence="3" id="KW-1003">Cell membrane</keyword>
<keyword evidence="4 9" id="KW-0997">Cell inner membrane</keyword>